<proteinExistence type="predicted"/>
<protein>
    <submittedName>
        <fullName evidence="2">Structural protein</fullName>
    </submittedName>
</protein>
<evidence type="ECO:0000313" key="3">
    <source>
        <dbReference type="Proteomes" id="UP001304813"/>
    </source>
</evidence>
<organism evidence="2 3">
    <name type="scientific">Yersinia phage vB_Yru_GN1</name>
    <dbReference type="NCBI Taxonomy" id="3074381"/>
    <lineage>
        <taxon>Viruses</taxon>
        <taxon>Duplodnaviria</taxon>
        <taxon>Heunggongvirae</taxon>
        <taxon>Uroviricota</taxon>
        <taxon>Caudoviricetes</taxon>
        <taxon>Caudoviricetes incertae sedis</taxon>
        <taxon>Sepahanvirus</taxon>
        <taxon>Sepahanvirus vB-Yru-GN1</taxon>
    </lineage>
</organism>
<evidence type="ECO:0000256" key="1">
    <source>
        <dbReference type="SAM" id="MobiDB-lite"/>
    </source>
</evidence>
<evidence type="ECO:0000313" key="2">
    <source>
        <dbReference type="EMBL" id="BES79790.1"/>
    </source>
</evidence>
<sequence length="101" mass="10938">MSIASEKLGKLRGLKSKSESAPKDSVTVKVPFKKIKLLADVSDASKIAKTVASQVSTSKIIDSSISFDSDKQIVSISFVTSDELDQNTRQRITDATLAMFK</sequence>
<keyword evidence="3" id="KW-1185">Reference proteome</keyword>
<dbReference type="Proteomes" id="UP001304813">
    <property type="component" value="Segment"/>
</dbReference>
<accession>A0AA86JHJ9</accession>
<reference evidence="2 3" key="1">
    <citation type="submission" date="2023-09" db="EMBL/GenBank/DDBJ databases">
        <title>Analysis of phage genome (vB_Yru_GN1) of the bacterium (Yersinia ruckeri).</title>
        <authorList>
            <person name="Ganjoor M.S."/>
            <person name="Bouzari M."/>
            <person name="Soleimani-Delfan A."/>
        </authorList>
    </citation>
    <scope>NUCLEOTIDE SEQUENCE [LARGE SCALE GENOMIC DNA]</scope>
    <source>
        <strain evidence="3">vB_Yru_GN1</strain>
    </source>
</reference>
<name>A0AA86JHJ9_9CAUD</name>
<feature type="region of interest" description="Disordered" evidence="1">
    <location>
        <begin position="1"/>
        <end position="24"/>
    </location>
</feature>
<dbReference type="EMBL" id="LC779065">
    <property type="protein sequence ID" value="BES79790.1"/>
    <property type="molecule type" value="Genomic_DNA"/>
</dbReference>